<dbReference type="Pfam" id="PF00977">
    <property type="entry name" value="His_biosynth"/>
    <property type="match status" value="1"/>
</dbReference>
<dbReference type="InterPro" id="IPR011060">
    <property type="entry name" value="RibuloseP-bd_barrel"/>
</dbReference>
<sequence>MDLLPAIDLMDGKCVRLIQGDYHRQITYE</sequence>
<reference evidence="1" key="1">
    <citation type="journal article" date="2015" name="Nature">
        <title>Complex archaea that bridge the gap between prokaryotes and eukaryotes.</title>
        <authorList>
            <person name="Spang A."/>
            <person name="Saw J.H."/>
            <person name="Jorgensen S.L."/>
            <person name="Zaremba-Niedzwiedzka K."/>
            <person name="Martijn J."/>
            <person name="Lind A.E."/>
            <person name="van Eijk R."/>
            <person name="Schleper C."/>
            <person name="Guy L."/>
            <person name="Ettema T.J."/>
        </authorList>
    </citation>
    <scope>NUCLEOTIDE SEQUENCE</scope>
</reference>
<feature type="non-terminal residue" evidence="1">
    <location>
        <position position="29"/>
    </location>
</feature>
<dbReference type="EMBL" id="LAZR01050760">
    <property type="protein sequence ID" value="KKK86623.1"/>
    <property type="molecule type" value="Genomic_DNA"/>
</dbReference>
<dbReference type="Gene3D" id="3.20.20.70">
    <property type="entry name" value="Aldolase class I"/>
    <property type="match status" value="1"/>
</dbReference>
<dbReference type="AlphaFoldDB" id="A0A0F8YYY7"/>
<protein>
    <recommendedName>
        <fullName evidence="2">1-(5-phosphoribosyl)-5-((5-phosphoribosylamino)methylideneamino)imidazole-4-carboxamide isomerase</fullName>
    </recommendedName>
</protein>
<evidence type="ECO:0000313" key="1">
    <source>
        <dbReference type="EMBL" id="KKK86623.1"/>
    </source>
</evidence>
<name>A0A0F8YYY7_9ZZZZ</name>
<evidence type="ECO:0008006" key="2">
    <source>
        <dbReference type="Google" id="ProtNLM"/>
    </source>
</evidence>
<dbReference type="InterPro" id="IPR006062">
    <property type="entry name" value="His_biosynth"/>
</dbReference>
<dbReference type="InterPro" id="IPR013785">
    <property type="entry name" value="Aldolase_TIM"/>
</dbReference>
<comment type="caution">
    <text evidence="1">The sequence shown here is derived from an EMBL/GenBank/DDBJ whole genome shotgun (WGS) entry which is preliminary data.</text>
</comment>
<dbReference type="SUPFAM" id="SSF51366">
    <property type="entry name" value="Ribulose-phoshate binding barrel"/>
    <property type="match status" value="1"/>
</dbReference>
<dbReference type="GO" id="GO:0000105">
    <property type="term" value="P:L-histidine biosynthetic process"/>
    <property type="evidence" value="ECO:0007669"/>
    <property type="project" value="InterPro"/>
</dbReference>
<proteinExistence type="predicted"/>
<organism evidence="1">
    <name type="scientific">marine sediment metagenome</name>
    <dbReference type="NCBI Taxonomy" id="412755"/>
    <lineage>
        <taxon>unclassified sequences</taxon>
        <taxon>metagenomes</taxon>
        <taxon>ecological metagenomes</taxon>
    </lineage>
</organism>
<gene>
    <name evidence="1" type="ORF">LCGC14_2761370</name>
</gene>
<accession>A0A0F8YYY7</accession>